<dbReference type="GO" id="GO:0009055">
    <property type="term" value="F:electron transfer activity"/>
    <property type="evidence" value="ECO:0007669"/>
    <property type="project" value="InterPro"/>
</dbReference>
<dbReference type="GO" id="GO:0046872">
    <property type="term" value="F:metal ion binding"/>
    <property type="evidence" value="ECO:0007669"/>
    <property type="project" value="UniProtKB-KW"/>
</dbReference>
<dbReference type="RefSeq" id="WP_177193567.1">
    <property type="nucleotide sequence ID" value="NZ_FOUU01000004.1"/>
</dbReference>
<dbReference type="InterPro" id="IPR009056">
    <property type="entry name" value="Cyt_c-like_dom"/>
</dbReference>
<dbReference type="Gene3D" id="1.10.760.10">
    <property type="entry name" value="Cytochrome c-like domain"/>
    <property type="match status" value="1"/>
</dbReference>
<dbReference type="InterPro" id="IPR036909">
    <property type="entry name" value="Cyt_c-like_dom_sf"/>
</dbReference>
<evidence type="ECO:0000256" key="1">
    <source>
        <dbReference type="ARBA" id="ARBA00022617"/>
    </source>
</evidence>
<dbReference type="STRING" id="39841.SAMN05660836_01431"/>
<keyword evidence="1 4" id="KW-0349">Heme</keyword>
<evidence type="ECO:0000259" key="5">
    <source>
        <dbReference type="PROSITE" id="PS51007"/>
    </source>
</evidence>
<evidence type="ECO:0000256" key="3">
    <source>
        <dbReference type="ARBA" id="ARBA00023004"/>
    </source>
</evidence>
<sequence length="92" mass="10292">MKKGSVLLIFFACVATISILPYQGHTRMDDGKALFETKCSVCHGLDRPKSLLKSREEWVETVTRMKAKPGASITDEEAEAIVDYLTTHYGKQ</sequence>
<feature type="domain" description="Cytochrome c" evidence="5">
    <location>
        <begin position="26"/>
        <end position="92"/>
    </location>
</feature>
<keyword evidence="7" id="KW-1185">Reference proteome</keyword>
<dbReference type="EMBL" id="FOUU01000004">
    <property type="protein sequence ID" value="SFM78347.1"/>
    <property type="molecule type" value="Genomic_DNA"/>
</dbReference>
<evidence type="ECO:0000256" key="2">
    <source>
        <dbReference type="ARBA" id="ARBA00022723"/>
    </source>
</evidence>
<dbReference type="Pfam" id="PF09098">
    <property type="entry name" value="Dehyd-heme_bind"/>
    <property type="match status" value="1"/>
</dbReference>
<proteinExistence type="predicted"/>
<gene>
    <name evidence="6" type="ORF">SAMN05660836_01431</name>
</gene>
<keyword evidence="2 4" id="KW-0479">Metal-binding</keyword>
<dbReference type="InterPro" id="IPR015182">
    <property type="entry name" value="QH-AmDH_asu_heme-bd_dom"/>
</dbReference>
<organism evidence="6 7">
    <name type="scientific">Thermodesulforhabdus norvegica</name>
    <dbReference type="NCBI Taxonomy" id="39841"/>
    <lineage>
        <taxon>Bacteria</taxon>
        <taxon>Pseudomonadati</taxon>
        <taxon>Thermodesulfobacteriota</taxon>
        <taxon>Syntrophobacteria</taxon>
        <taxon>Syntrophobacterales</taxon>
        <taxon>Thermodesulforhabdaceae</taxon>
        <taxon>Thermodesulforhabdus</taxon>
    </lineage>
</organism>
<evidence type="ECO:0000313" key="7">
    <source>
        <dbReference type="Proteomes" id="UP000199611"/>
    </source>
</evidence>
<protein>
    <submittedName>
        <fullName evidence="6">Quinohemoprotein amine dehydrogenase A, alpha subunit, haem binding</fullName>
    </submittedName>
</protein>
<dbReference type="SUPFAM" id="SSF46626">
    <property type="entry name" value="Cytochrome c"/>
    <property type="match status" value="1"/>
</dbReference>
<evidence type="ECO:0000313" key="6">
    <source>
        <dbReference type="EMBL" id="SFM78347.1"/>
    </source>
</evidence>
<dbReference type="PROSITE" id="PS51007">
    <property type="entry name" value="CYTC"/>
    <property type="match status" value="1"/>
</dbReference>
<dbReference type="AlphaFoldDB" id="A0A1I4TP53"/>
<dbReference type="GO" id="GO:0020037">
    <property type="term" value="F:heme binding"/>
    <property type="evidence" value="ECO:0007669"/>
    <property type="project" value="InterPro"/>
</dbReference>
<evidence type="ECO:0000256" key="4">
    <source>
        <dbReference type="PROSITE-ProRule" id="PRU00433"/>
    </source>
</evidence>
<accession>A0A1I4TP53</accession>
<name>A0A1I4TP53_9BACT</name>
<dbReference type="Proteomes" id="UP000199611">
    <property type="component" value="Unassembled WGS sequence"/>
</dbReference>
<keyword evidence="3 4" id="KW-0408">Iron</keyword>
<reference evidence="6 7" key="1">
    <citation type="submission" date="2016-10" db="EMBL/GenBank/DDBJ databases">
        <authorList>
            <person name="de Groot N.N."/>
        </authorList>
    </citation>
    <scope>NUCLEOTIDE SEQUENCE [LARGE SCALE GENOMIC DNA]</scope>
    <source>
        <strain evidence="6 7">DSM 9990</strain>
    </source>
</reference>